<proteinExistence type="predicted"/>
<keyword evidence="1" id="KW-1133">Transmembrane helix</keyword>
<gene>
    <name evidence="2" type="ORF">ACFSVN_09060</name>
</gene>
<evidence type="ECO:0008006" key="4">
    <source>
        <dbReference type="Google" id="ProtNLM"/>
    </source>
</evidence>
<keyword evidence="1" id="KW-0812">Transmembrane</keyword>
<evidence type="ECO:0000256" key="1">
    <source>
        <dbReference type="SAM" id="Phobius"/>
    </source>
</evidence>
<evidence type="ECO:0000313" key="2">
    <source>
        <dbReference type="EMBL" id="MFD2532590.1"/>
    </source>
</evidence>
<dbReference type="EMBL" id="JBHULI010000024">
    <property type="protein sequence ID" value="MFD2532590.1"/>
    <property type="molecule type" value="Genomic_DNA"/>
</dbReference>
<feature type="transmembrane region" description="Helical" evidence="1">
    <location>
        <begin position="131"/>
        <end position="148"/>
    </location>
</feature>
<sequence>MKEEQDYIKDIAEIRSMMERSSKFLSLSDWAGILAGIYALAGAWIAYNVLEFHPDKIFYIYPDLTDIILTATGILFLSLVSALPDSRRKALKNDKKAWNATSRRLLTSMAVPLLTGGILIMLLISYGLLGLIAPLTLLFYGFALYNAGSYSIDEVRIMGFVQMTLGLLNVAFISYGLLFWAIGFGLVHIVYGIYMYFRFER</sequence>
<organism evidence="2 3">
    <name type="scientific">Gracilimonas halophila</name>
    <dbReference type="NCBI Taxonomy" id="1834464"/>
    <lineage>
        <taxon>Bacteria</taxon>
        <taxon>Pseudomonadati</taxon>
        <taxon>Balneolota</taxon>
        <taxon>Balneolia</taxon>
        <taxon>Balneolales</taxon>
        <taxon>Balneolaceae</taxon>
        <taxon>Gracilimonas</taxon>
    </lineage>
</organism>
<dbReference type="RefSeq" id="WP_390301265.1">
    <property type="nucleotide sequence ID" value="NZ_JBHULI010000024.1"/>
</dbReference>
<evidence type="ECO:0000313" key="3">
    <source>
        <dbReference type="Proteomes" id="UP001597460"/>
    </source>
</evidence>
<name>A0ABW5JJE3_9BACT</name>
<dbReference type="Proteomes" id="UP001597460">
    <property type="component" value="Unassembled WGS sequence"/>
</dbReference>
<feature type="transmembrane region" description="Helical" evidence="1">
    <location>
        <begin position="67"/>
        <end position="84"/>
    </location>
</feature>
<reference evidence="3" key="1">
    <citation type="journal article" date="2019" name="Int. J. Syst. Evol. Microbiol.">
        <title>The Global Catalogue of Microorganisms (GCM) 10K type strain sequencing project: providing services to taxonomists for standard genome sequencing and annotation.</title>
        <authorList>
            <consortium name="The Broad Institute Genomics Platform"/>
            <consortium name="The Broad Institute Genome Sequencing Center for Infectious Disease"/>
            <person name="Wu L."/>
            <person name="Ma J."/>
        </authorList>
    </citation>
    <scope>NUCLEOTIDE SEQUENCE [LARGE SCALE GENOMIC DNA]</scope>
    <source>
        <strain evidence="3">KCTC 52042</strain>
    </source>
</reference>
<feature type="transmembrane region" description="Helical" evidence="1">
    <location>
        <begin position="24"/>
        <end position="47"/>
    </location>
</feature>
<protein>
    <recommendedName>
        <fullName evidence="4">Tripartite tricarboxylate transporter TctB family protein</fullName>
    </recommendedName>
</protein>
<comment type="caution">
    <text evidence="2">The sequence shown here is derived from an EMBL/GenBank/DDBJ whole genome shotgun (WGS) entry which is preliminary data.</text>
</comment>
<keyword evidence="1" id="KW-0472">Membrane</keyword>
<accession>A0ABW5JJE3</accession>
<feature type="transmembrane region" description="Helical" evidence="1">
    <location>
        <begin position="105"/>
        <end position="125"/>
    </location>
</feature>
<keyword evidence="3" id="KW-1185">Reference proteome</keyword>